<proteinExistence type="predicted"/>
<reference evidence="3" key="1">
    <citation type="submission" date="2018-02" db="EMBL/GenBank/DDBJ databases">
        <authorList>
            <person name="Cohen D.B."/>
            <person name="Kent A.D."/>
        </authorList>
    </citation>
    <scope>NUCLEOTIDE SEQUENCE</scope>
</reference>
<evidence type="ECO:0000313" key="3">
    <source>
        <dbReference type="EMBL" id="SPD08487.1"/>
    </source>
</evidence>
<dbReference type="SUPFAM" id="SSF56219">
    <property type="entry name" value="DNase I-like"/>
    <property type="match status" value="1"/>
</dbReference>
<name>A0A2N9H1T5_FAGSY</name>
<dbReference type="PANTHER" id="PTHR33710:SF64">
    <property type="entry name" value="ENDONUCLEASE_EXONUCLEASE_PHOSPHATASE DOMAIN-CONTAINING PROTEIN"/>
    <property type="match status" value="1"/>
</dbReference>
<evidence type="ECO:0000259" key="2">
    <source>
        <dbReference type="Pfam" id="PF00078"/>
    </source>
</evidence>
<gene>
    <name evidence="3" type="ORF">FSB_LOCUS36369</name>
</gene>
<sequence>MMVTKRYMFNDQTGMAIFLKSLSFTVVRAKGVALVKGVTRTNDHRNGVRDARKGEESRASRIPSSTPNFENHAHLTQPNAQAPQKPKPQTSQILKHPIGPAPPTKKIWRPKVTNEINPSLLPESLGAVDLDPTLETSSVLGTPSVVTPTFPPEDNDAMWVEPLTVNYSMVEEGVEQIVQADGSGVHVLPATLKGQQSEWVSNQLKEFGLVLGASFNGFEDKIMELLMNIEASYSFGPKDGALHCRKGEKSRVPRELRNLISGVNYAGGASGGILTMWDSRVVEKVDEAVGRFSLSCQFKVVLSGFEWGFTGVYGPNKDVERQLMWEELASVSTWWDIPCMQEFSDFIFDMGLLDLPLEGGSITWSNSWSQSQSWLDRFLFSPSLEDHFSKINQRRLPRIISDHFPILLSCGFMRKGKSHFRFENMWLKGAGFTDKVQEWWNSYCVSGSPSAVLVQKLKLLKNDLKRWNVEVFSDVNKKKNDLLLQIQDLDRVEEQRSLSTSERLSKDQCNLFSDEALRRPLLDDLPFSSIAEEDASRPDGYTMAFFQGCWATIKDDVMAVFYDFHTHGSFVRSMNATFLALIPKKPSAVECKDFRPISLVLSVYKMIAKVLANRLKVVLEKVVSDSQNAFVGGCQILDSVLIANESLDSRLKATIPGVLCKLDIEKAYNHICTLIQSGGLGIRNVAVFNKALLGKWLWRYATKPMSLWRRVVDSKYGSQWGGWCSNHSTEPYGISLWNHICKGWSCFSQYIGFKVGDGSCIKFWSDSWCGDQLLRDRFSILFHLARNQEATVADYLHFHGTIPIWDVEFL</sequence>
<organism evidence="3">
    <name type="scientific">Fagus sylvatica</name>
    <name type="common">Beechnut</name>
    <dbReference type="NCBI Taxonomy" id="28930"/>
    <lineage>
        <taxon>Eukaryota</taxon>
        <taxon>Viridiplantae</taxon>
        <taxon>Streptophyta</taxon>
        <taxon>Embryophyta</taxon>
        <taxon>Tracheophyta</taxon>
        <taxon>Spermatophyta</taxon>
        <taxon>Magnoliopsida</taxon>
        <taxon>eudicotyledons</taxon>
        <taxon>Gunneridae</taxon>
        <taxon>Pentapetalae</taxon>
        <taxon>rosids</taxon>
        <taxon>fabids</taxon>
        <taxon>Fagales</taxon>
        <taxon>Fagaceae</taxon>
        <taxon>Fagus</taxon>
    </lineage>
</organism>
<dbReference type="EMBL" id="OIVN01003057">
    <property type="protein sequence ID" value="SPD08487.1"/>
    <property type="molecule type" value="Genomic_DNA"/>
</dbReference>
<feature type="domain" description="Reverse transcriptase" evidence="2">
    <location>
        <begin position="582"/>
        <end position="671"/>
    </location>
</feature>
<feature type="region of interest" description="Disordered" evidence="1">
    <location>
        <begin position="44"/>
        <end position="107"/>
    </location>
</feature>
<evidence type="ECO:0000256" key="1">
    <source>
        <dbReference type="SAM" id="MobiDB-lite"/>
    </source>
</evidence>
<feature type="compositionally biased region" description="Low complexity" evidence="1">
    <location>
        <begin position="77"/>
        <end position="89"/>
    </location>
</feature>
<dbReference type="Gene3D" id="3.60.10.10">
    <property type="entry name" value="Endonuclease/exonuclease/phosphatase"/>
    <property type="match status" value="1"/>
</dbReference>
<feature type="compositionally biased region" description="Basic and acidic residues" evidence="1">
    <location>
        <begin position="44"/>
        <end position="59"/>
    </location>
</feature>
<dbReference type="InterPro" id="IPR000477">
    <property type="entry name" value="RT_dom"/>
</dbReference>
<protein>
    <recommendedName>
        <fullName evidence="2">Reverse transcriptase domain-containing protein</fullName>
    </recommendedName>
</protein>
<dbReference type="InterPro" id="IPR036691">
    <property type="entry name" value="Endo/exonu/phosph_ase_sf"/>
</dbReference>
<accession>A0A2N9H1T5</accession>
<dbReference type="AlphaFoldDB" id="A0A2N9H1T5"/>
<dbReference type="Pfam" id="PF00078">
    <property type="entry name" value="RVT_1"/>
    <property type="match status" value="1"/>
</dbReference>
<dbReference type="PANTHER" id="PTHR33710">
    <property type="entry name" value="BNAC02G09200D PROTEIN"/>
    <property type="match status" value="1"/>
</dbReference>